<dbReference type="Proteomes" id="UP000027361">
    <property type="component" value="Unassembled WGS sequence"/>
</dbReference>
<evidence type="ECO:0000256" key="6">
    <source>
        <dbReference type="ARBA" id="ARBA00023295"/>
    </source>
</evidence>
<dbReference type="HOGENOM" id="CLU_012173_2_1_1"/>
<keyword evidence="5" id="KW-0119">Carbohydrate metabolism</keyword>
<dbReference type="InterPro" id="IPR011613">
    <property type="entry name" value="GH15-like"/>
</dbReference>
<evidence type="ECO:0000256" key="3">
    <source>
        <dbReference type="ARBA" id="ARBA00012593"/>
    </source>
</evidence>
<proteinExistence type="inferred from homology"/>
<dbReference type="SUPFAM" id="SSF48208">
    <property type="entry name" value="Six-hairpin glycosidases"/>
    <property type="match status" value="1"/>
</dbReference>
<evidence type="ECO:0000256" key="9">
    <source>
        <dbReference type="ARBA" id="ARBA00033473"/>
    </source>
</evidence>
<keyword evidence="7" id="KW-0624">Polysaccharide degradation</keyword>
<evidence type="ECO:0000259" key="10">
    <source>
        <dbReference type="Pfam" id="PF00723"/>
    </source>
</evidence>
<comment type="catalytic activity">
    <reaction evidence="1">
        <text>Hydrolysis of terminal (1-&gt;4)-linked alpha-D-glucose residues successively from non-reducing ends of the chains with release of beta-D-glucose.</text>
        <dbReference type="EC" id="3.2.1.3"/>
    </reaction>
</comment>
<dbReference type="PANTHER" id="PTHR31616:SF9">
    <property type="entry name" value="GLUCOAMYLASE, INTRACELLULAR SPORULATION-SPECIFIC"/>
    <property type="match status" value="1"/>
</dbReference>
<evidence type="ECO:0000313" key="11">
    <source>
        <dbReference type="EMBL" id="KDN39174.1"/>
    </source>
</evidence>
<organism evidence="11 12">
    <name type="scientific">Tilletiaria anomala (strain ATCC 24038 / CBS 436.72 / UBC 951)</name>
    <dbReference type="NCBI Taxonomy" id="1037660"/>
    <lineage>
        <taxon>Eukaryota</taxon>
        <taxon>Fungi</taxon>
        <taxon>Dikarya</taxon>
        <taxon>Basidiomycota</taxon>
        <taxon>Ustilaginomycotina</taxon>
        <taxon>Exobasidiomycetes</taxon>
        <taxon>Georgefischeriales</taxon>
        <taxon>Tilletiariaceae</taxon>
        <taxon>Tilletiaria</taxon>
    </lineage>
</organism>
<evidence type="ECO:0000256" key="1">
    <source>
        <dbReference type="ARBA" id="ARBA00001863"/>
    </source>
</evidence>
<dbReference type="GO" id="GO:0000324">
    <property type="term" value="C:fungal-type vacuole"/>
    <property type="evidence" value="ECO:0007669"/>
    <property type="project" value="TreeGrafter"/>
</dbReference>
<dbReference type="EC" id="3.2.1.3" evidence="3"/>
<comment type="caution">
    <text evidence="11">The sequence shown here is derived from an EMBL/GenBank/DDBJ whole genome shotgun (WGS) entry which is preliminary data.</text>
</comment>
<evidence type="ECO:0000256" key="5">
    <source>
        <dbReference type="ARBA" id="ARBA00023277"/>
    </source>
</evidence>
<dbReference type="Gene3D" id="1.50.10.10">
    <property type="match status" value="1"/>
</dbReference>
<evidence type="ECO:0000256" key="2">
    <source>
        <dbReference type="ARBA" id="ARBA00006188"/>
    </source>
</evidence>
<keyword evidence="12" id="KW-1185">Reference proteome</keyword>
<dbReference type="InterPro" id="IPR000165">
    <property type="entry name" value="Glucoamylase"/>
</dbReference>
<dbReference type="InterPro" id="IPR012341">
    <property type="entry name" value="6hp_glycosidase-like_sf"/>
</dbReference>
<comment type="similarity">
    <text evidence="2">Belongs to the glycosyl hydrolase 15 family.</text>
</comment>
<dbReference type="STRING" id="1037660.A0A066VK84"/>
<dbReference type="PANTHER" id="PTHR31616">
    <property type="entry name" value="TREHALASE"/>
    <property type="match status" value="1"/>
</dbReference>
<reference evidence="11 12" key="1">
    <citation type="submission" date="2014-05" db="EMBL/GenBank/DDBJ databases">
        <title>Draft genome sequence of a rare smut relative, Tilletiaria anomala UBC 951.</title>
        <authorList>
            <consortium name="DOE Joint Genome Institute"/>
            <person name="Toome M."/>
            <person name="Kuo A."/>
            <person name="Henrissat B."/>
            <person name="Lipzen A."/>
            <person name="Tritt A."/>
            <person name="Yoshinaga Y."/>
            <person name="Zane M."/>
            <person name="Barry K."/>
            <person name="Grigoriev I.V."/>
            <person name="Spatafora J.W."/>
            <person name="Aimea M.C."/>
        </authorList>
    </citation>
    <scope>NUCLEOTIDE SEQUENCE [LARGE SCALE GENOMIC DNA]</scope>
    <source>
        <strain evidence="11 12">UBC 951</strain>
    </source>
</reference>
<name>A0A066VK84_TILAU</name>
<dbReference type="OrthoDB" id="6123450at2759"/>
<gene>
    <name evidence="11" type="ORF">K437DRAFT_280615</name>
</gene>
<dbReference type="RefSeq" id="XP_013240953.1">
    <property type="nucleotide sequence ID" value="XM_013385499.1"/>
</dbReference>
<keyword evidence="4 11" id="KW-0378">Hydrolase</keyword>
<dbReference type="InParanoid" id="A0A066VK84"/>
<feature type="domain" description="GH15-like" evidence="10">
    <location>
        <begin position="75"/>
        <end position="531"/>
    </location>
</feature>
<accession>A0A066VK84</accession>
<keyword evidence="6" id="KW-0326">Glycosidase</keyword>
<dbReference type="Pfam" id="PF00723">
    <property type="entry name" value="Glyco_hydro_15"/>
    <property type="match status" value="1"/>
</dbReference>
<sequence>MSFLQQTQQQQSLAVAAAAAVAALLTSRLLRNLLYTASSATSSSKISRALTQSGLNEDPSLFALQAFTRLCAAFGPSGLNAPGTARGAMIASPSRPGDRWNKKDENDNYFFQWPRDSGISVRIVVRRWARALEGRQVGMPGVLTPSPNHLFFSFARMNHHLQTVESPSGTFETGGLGEPKFLVDGEPFTGSWGRPQNDGPALRSLALLSYASQVISQLPPDHPSRDFVFEVLYSLPSLRGQGSPESHRVINTDLDYICRVWREGGFDPWEEVNAGYPAESSKPESSIGGHFYVLMCQRQALLLGTRFARSIHDATSSKLWADTARKIEEALEAFWNPTGSLGLEGDGTDGPLSEDAWNDPPRTWAPWNERCLATLDRLVEVFSIVYELNAGLDTTTDGVLCGRYPEDIYNGKEQSVGHPWFICTHAVAEILALCTMHFTRFRTITPTTHSLPFFQRFDPSVRADCTYMKGAADGKFEAILKGLRTMARAYLDHARSYAGPEGRMDEQIERTSGVMRGARELTWSYASLLSAWDAITEESPDLK</sequence>
<dbReference type="PRINTS" id="PR00736">
    <property type="entry name" value="GLHYDRLASE15"/>
</dbReference>
<protein>
    <recommendedName>
        <fullName evidence="3">glucan 1,4-alpha-glucosidase</fullName>
        <ecNumber evidence="3">3.2.1.3</ecNumber>
    </recommendedName>
    <alternativeName>
        <fullName evidence="9">1,4-alpha-D-glucan glucohydrolase</fullName>
    </alternativeName>
    <alternativeName>
        <fullName evidence="8">Glucan 1,4-alpha-glucosidase</fullName>
    </alternativeName>
</protein>
<evidence type="ECO:0000313" key="12">
    <source>
        <dbReference type="Proteomes" id="UP000027361"/>
    </source>
</evidence>
<dbReference type="EMBL" id="JMSN01000108">
    <property type="protein sequence ID" value="KDN39174.1"/>
    <property type="molecule type" value="Genomic_DNA"/>
</dbReference>
<evidence type="ECO:0000256" key="4">
    <source>
        <dbReference type="ARBA" id="ARBA00022801"/>
    </source>
</evidence>
<dbReference type="GO" id="GO:0000272">
    <property type="term" value="P:polysaccharide catabolic process"/>
    <property type="evidence" value="ECO:0007669"/>
    <property type="project" value="UniProtKB-KW"/>
</dbReference>
<dbReference type="GO" id="GO:0004339">
    <property type="term" value="F:glucan 1,4-alpha-glucosidase activity"/>
    <property type="evidence" value="ECO:0007669"/>
    <property type="project" value="UniProtKB-EC"/>
</dbReference>
<evidence type="ECO:0000256" key="7">
    <source>
        <dbReference type="ARBA" id="ARBA00023326"/>
    </source>
</evidence>
<dbReference type="GeneID" id="25266919"/>
<evidence type="ECO:0000256" key="8">
    <source>
        <dbReference type="ARBA" id="ARBA00033442"/>
    </source>
</evidence>
<dbReference type="OMA" id="NNFWNET"/>
<dbReference type="AlphaFoldDB" id="A0A066VK84"/>
<dbReference type="InterPro" id="IPR008928">
    <property type="entry name" value="6-hairpin_glycosidase_sf"/>
</dbReference>